<evidence type="ECO:0000313" key="2">
    <source>
        <dbReference type="Proteomes" id="UP000054337"/>
    </source>
</evidence>
<name>W7EVT5_BIPV3</name>
<keyword evidence="2" id="KW-1185">Reference proteome</keyword>
<dbReference type="GeneID" id="26252849"/>
<dbReference type="AlphaFoldDB" id="W7EVT5"/>
<dbReference type="EMBL" id="KI968694">
    <property type="protein sequence ID" value="EUN32276.1"/>
    <property type="molecule type" value="Genomic_DNA"/>
</dbReference>
<organism evidence="1 2">
    <name type="scientific">Bipolaris victoriae (strain FI3)</name>
    <name type="common">Victoria blight of oats agent</name>
    <name type="synonym">Cochliobolus victoriae</name>
    <dbReference type="NCBI Taxonomy" id="930091"/>
    <lineage>
        <taxon>Eukaryota</taxon>
        <taxon>Fungi</taxon>
        <taxon>Dikarya</taxon>
        <taxon>Ascomycota</taxon>
        <taxon>Pezizomycotina</taxon>
        <taxon>Dothideomycetes</taxon>
        <taxon>Pleosporomycetidae</taxon>
        <taxon>Pleosporales</taxon>
        <taxon>Pleosporineae</taxon>
        <taxon>Pleosporaceae</taxon>
        <taxon>Bipolaris</taxon>
    </lineage>
</organism>
<dbReference type="Proteomes" id="UP000054337">
    <property type="component" value="Unassembled WGS sequence"/>
</dbReference>
<reference evidence="1 2" key="1">
    <citation type="journal article" date="2013" name="PLoS Genet.">
        <title>Comparative genome structure, secondary metabolite, and effector coding capacity across Cochliobolus pathogens.</title>
        <authorList>
            <person name="Condon B.J."/>
            <person name="Leng Y."/>
            <person name="Wu D."/>
            <person name="Bushley K.E."/>
            <person name="Ohm R.A."/>
            <person name="Otillar R."/>
            <person name="Martin J."/>
            <person name="Schackwitz W."/>
            <person name="Grimwood J."/>
            <person name="MohdZainudin N."/>
            <person name="Xue C."/>
            <person name="Wang R."/>
            <person name="Manning V.A."/>
            <person name="Dhillon B."/>
            <person name="Tu Z.J."/>
            <person name="Steffenson B.J."/>
            <person name="Salamov A."/>
            <person name="Sun H."/>
            <person name="Lowry S."/>
            <person name="LaButti K."/>
            <person name="Han J."/>
            <person name="Copeland A."/>
            <person name="Lindquist E."/>
            <person name="Barry K."/>
            <person name="Schmutz J."/>
            <person name="Baker S.E."/>
            <person name="Ciuffetti L.M."/>
            <person name="Grigoriev I.V."/>
            <person name="Zhong S."/>
            <person name="Turgeon B.G."/>
        </authorList>
    </citation>
    <scope>NUCLEOTIDE SEQUENCE [LARGE SCALE GENOMIC DNA]</scope>
    <source>
        <strain evidence="1 2">FI3</strain>
    </source>
</reference>
<accession>W7EVT5</accession>
<protein>
    <submittedName>
        <fullName evidence="1">Uncharacterized protein</fullName>
    </submittedName>
</protein>
<gene>
    <name evidence="1" type="ORF">COCVIDRAFT_22112</name>
</gene>
<sequence>MHNGIQRWSDPAGIWSNLDLTRRIFRSRSKPTIAQQITGKDGGLTCEMTKQLNDKTREEYLRWELDIPDLIRLEAILIGAVSRTTKRHPIEASEQAWLYLRRMIVDRPKKEKKLLSKFMEGTWCPKIIGDRGSDPTTLDDYEERLRNLNALRQTSVNEAALQTLPSADDLDQANVSQINNTLVGRYKRMIGLGNRTFFRTMNYYFGIATSVSRPADEVWILEDAMTLFLLRPVPVRGEVYVYGIMNGERVRGSVNPDWKSIWLK</sequence>
<proteinExistence type="predicted"/>
<dbReference type="HOGENOM" id="CLU_1053710_0_0_1"/>
<evidence type="ECO:0000313" key="1">
    <source>
        <dbReference type="EMBL" id="EUN32276.1"/>
    </source>
</evidence>
<dbReference type="RefSeq" id="XP_014561855.1">
    <property type="nucleotide sequence ID" value="XM_014706369.1"/>
</dbReference>